<feature type="signal peptide" evidence="2">
    <location>
        <begin position="1"/>
        <end position="24"/>
    </location>
</feature>
<accession>A0A916U830</accession>
<dbReference type="EMBL" id="BMJH01000001">
    <property type="protein sequence ID" value="GGC61493.1"/>
    <property type="molecule type" value="Genomic_DNA"/>
</dbReference>
<dbReference type="SUPFAM" id="SSF53850">
    <property type="entry name" value="Periplasmic binding protein-like II"/>
    <property type="match status" value="1"/>
</dbReference>
<feature type="chain" id="PRO_5039073113" evidence="2">
    <location>
        <begin position="25"/>
        <end position="330"/>
    </location>
</feature>
<keyword evidence="5" id="KW-1185">Reference proteome</keyword>
<gene>
    <name evidence="4" type="ORF">GCM10011410_12460</name>
</gene>
<reference evidence="4" key="2">
    <citation type="submission" date="2020-09" db="EMBL/GenBank/DDBJ databases">
        <authorList>
            <person name="Sun Q."/>
            <person name="Zhou Y."/>
        </authorList>
    </citation>
    <scope>NUCLEOTIDE SEQUENCE</scope>
    <source>
        <strain evidence="4">CGMCC 1.15478</strain>
    </source>
</reference>
<evidence type="ECO:0000256" key="2">
    <source>
        <dbReference type="SAM" id="SignalP"/>
    </source>
</evidence>
<evidence type="ECO:0000313" key="5">
    <source>
        <dbReference type="Proteomes" id="UP000641514"/>
    </source>
</evidence>
<protein>
    <submittedName>
        <fullName evidence="4">Protein sphX</fullName>
    </submittedName>
</protein>
<dbReference type="Proteomes" id="UP000641514">
    <property type="component" value="Unassembled WGS sequence"/>
</dbReference>
<name>A0A916U830_9ACTN</name>
<feature type="domain" description="PBP" evidence="3">
    <location>
        <begin position="30"/>
        <end position="274"/>
    </location>
</feature>
<dbReference type="RefSeq" id="WP_188671615.1">
    <property type="nucleotide sequence ID" value="NZ_BMJH01000001.1"/>
</dbReference>
<dbReference type="AlphaFoldDB" id="A0A916U830"/>
<reference evidence="4" key="1">
    <citation type="journal article" date="2014" name="Int. J. Syst. Evol. Microbiol.">
        <title>Complete genome sequence of Corynebacterium casei LMG S-19264T (=DSM 44701T), isolated from a smear-ripened cheese.</title>
        <authorList>
            <consortium name="US DOE Joint Genome Institute (JGI-PGF)"/>
            <person name="Walter F."/>
            <person name="Albersmeier A."/>
            <person name="Kalinowski J."/>
            <person name="Ruckert C."/>
        </authorList>
    </citation>
    <scope>NUCLEOTIDE SEQUENCE</scope>
    <source>
        <strain evidence="4">CGMCC 1.15478</strain>
    </source>
</reference>
<dbReference type="CDD" id="cd13654">
    <property type="entry name" value="PBP2_phosphate_like_2"/>
    <property type="match status" value="1"/>
</dbReference>
<evidence type="ECO:0000259" key="3">
    <source>
        <dbReference type="Pfam" id="PF12849"/>
    </source>
</evidence>
<keyword evidence="1 2" id="KW-0732">Signal</keyword>
<dbReference type="InterPro" id="IPR050811">
    <property type="entry name" value="Phosphate_ABC_transporter"/>
</dbReference>
<dbReference type="Gene3D" id="3.40.190.10">
    <property type="entry name" value="Periplasmic binding protein-like II"/>
    <property type="match status" value="2"/>
</dbReference>
<evidence type="ECO:0000313" key="4">
    <source>
        <dbReference type="EMBL" id="GGC61493.1"/>
    </source>
</evidence>
<dbReference type="InterPro" id="IPR024370">
    <property type="entry name" value="PBP_domain"/>
</dbReference>
<evidence type="ECO:0000256" key="1">
    <source>
        <dbReference type="ARBA" id="ARBA00022729"/>
    </source>
</evidence>
<organism evidence="4 5">
    <name type="scientific">Hoyosella rhizosphaerae</name>
    <dbReference type="NCBI Taxonomy" id="1755582"/>
    <lineage>
        <taxon>Bacteria</taxon>
        <taxon>Bacillati</taxon>
        <taxon>Actinomycetota</taxon>
        <taxon>Actinomycetes</taxon>
        <taxon>Mycobacteriales</taxon>
        <taxon>Hoyosellaceae</taxon>
        <taxon>Hoyosella</taxon>
    </lineage>
</organism>
<dbReference type="PANTHER" id="PTHR30570">
    <property type="entry name" value="PERIPLASMIC PHOSPHATE BINDING COMPONENT OF PHOSPHATE ABC TRANSPORTER"/>
    <property type="match status" value="1"/>
</dbReference>
<proteinExistence type="predicted"/>
<comment type="caution">
    <text evidence="4">The sequence shown here is derived from an EMBL/GenBank/DDBJ whole genome shotgun (WGS) entry which is preliminary data.</text>
</comment>
<dbReference type="Pfam" id="PF12849">
    <property type="entry name" value="PBP_like_2"/>
    <property type="match status" value="1"/>
</dbReference>
<dbReference type="PROSITE" id="PS51257">
    <property type="entry name" value="PROKAR_LIPOPROTEIN"/>
    <property type="match status" value="1"/>
</dbReference>
<sequence>MRKASVHRVIVAMPVVATSLLLVAGCGAQGTEIEVSGSSTVAPITEAIARDGGFNVTVTAEGTTDGFARFCTGETPLNNASEAIPGAGQRVDYVAMCAENGVEFIELPIGIDALSVVRNEANRFAQDLSVSELREIWAPGSAVSNWSDVRDEWPDTPIGLYGRPDGSGTFDYFTHFIVGEAGSIRDDYQSTDAMDELTQWIADDENALGFLGIGNYLSADEDVRDRITNVAVDGVFPSLSNAQDGRYTPLTRPLFVYVSTSALEENPEVASFVEHYLKTAQAMLPRVYFYPLQGEVYPLVQQRFDDRITGTLLGGDPYSSVSIIDTLQAQ</sequence>
<dbReference type="PANTHER" id="PTHR30570:SF1">
    <property type="entry name" value="PHOSPHATE-BINDING PROTEIN PSTS"/>
    <property type="match status" value="1"/>
</dbReference>